<dbReference type="PANTHER" id="PTHR21445">
    <property type="entry name" value="ENDONUCLEASE IV ENDODEOXYRIBONUCLEASE IV"/>
    <property type="match status" value="1"/>
</dbReference>
<feature type="compositionally biased region" description="Low complexity" evidence="8">
    <location>
        <begin position="76"/>
        <end position="85"/>
    </location>
</feature>
<feature type="compositionally biased region" description="Basic residues" evidence="8">
    <location>
        <begin position="454"/>
        <end position="469"/>
    </location>
</feature>
<dbReference type="PROSITE" id="PS00730">
    <property type="entry name" value="AP_NUCLEASE_F2_2"/>
    <property type="match status" value="1"/>
</dbReference>
<evidence type="ECO:0000259" key="9">
    <source>
        <dbReference type="Pfam" id="PF01261"/>
    </source>
</evidence>
<feature type="region of interest" description="Disordered" evidence="8">
    <location>
        <begin position="437"/>
        <end position="485"/>
    </location>
</feature>
<dbReference type="HAMAP" id="MF_00152">
    <property type="entry name" value="Nfo"/>
    <property type="match status" value="1"/>
</dbReference>
<dbReference type="NCBIfam" id="TIGR00587">
    <property type="entry name" value="nfo"/>
    <property type="match status" value="1"/>
</dbReference>
<dbReference type="PANTHER" id="PTHR21445:SF0">
    <property type="entry name" value="APURINIC-APYRIMIDINIC ENDONUCLEASE"/>
    <property type="match status" value="1"/>
</dbReference>
<accession>A0ABP1DDA1</accession>
<evidence type="ECO:0000256" key="8">
    <source>
        <dbReference type="SAM" id="MobiDB-lite"/>
    </source>
</evidence>
<dbReference type="Proteomes" id="UP001497453">
    <property type="component" value="Chromosome 3"/>
</dbReference>
<name>A0ABP1DDA1_9APHY</name>
<evidence type="ECO:0000256" key="2">
    <source>
        <dbReference type="ARBA" id="ARBA00005340"/>
    </source>
</evidence>
<dbReference type="Gene3D" id="3.20.20.150">
    <property type="entry name" value="Divalent-metal-dependent TIM barrel enzymes"/>
    <property type="match status" value="1"/>
</dbReference>
<evidence type="ECO:0000313" key="10">
    <source>
        <dbReference type="EMBL" id="CAL1705841.1"/>
    </source>
</evidence>
<reference evidence="11" key="1">
    <citation type="submission" date="2024-04" db="EMBL/GenBank/DDBJ databases">
        <authorList>
            <person name="Shaw F."/>
            <person name="Minotto A."/>
        </authorList>
    </citation>
    <scope>NUCLEOTIDE SEQUENCE [LARGE SCALE GENOMIC DNA]</scope>
</reference>
<evidence type="ECO:0000256" key="5">
    <source>
        <dbReference type="ARBA" id="ARBA00022801"/>
    </source>
</evidence>
<evidence type="ECO:0000256" key="6">
    <source>
        <dbReference type="ARBA" id="ARBA00022833"/>
    </source>
</evidence>
<dbReference type="PROSITE" id="PS51432">
    <property type="entry name" value="AP_NUCLEASE_F2_4"/>
    <property type="match status" value="1"/>
</dbReference>
<dbReference type="NCBIfam" id="NF002199">
    <property type="entry name" value="PRK01060.1-4"/>
    <property type="match status" value="1"/>
</dbReference>
<keyword evidence="5" id="KW-0378">Hydrolase</keyword>
<dbReference type="SUPFAM" id="SSF51658">
    <property type="entry name" value="Xylose isomerase-like"/>
    <property type="match status" value="1"/>
</dbReference>
<dbReference type="CDD" id="cd00019">
    <property type="entry name" value="AP2Ec"/>
    <property type="match status" value="1"/>
</dbReference>
<keyword evidence="11" id="KW-1185">Reference proteome</keyword>
<dbReference type="InterPro" id="IPR036237">
    <property type="entry name" value="Xyl_isomerase-like_sf"/>
</dbReference>
<keyword evidence="7" id="KW-0234">DNA repair</keyword>
<feature type="region of interest" description="Disordered" evidence="8">
    <location>
        <begin position="35"/>
        <end position="102"/>
    </location>
</feature>
<dbReference type="EMBL" id="OZ037946">
    <property type="protein sequence ID" value="CAL1705841.1"/>
    <property type="molecule type" value="Genomic_DNA"/>
</dbReference>
<keyword evidence="4" id="KW-0227">DNA damage</keyword>
<feature type="compositionally biased region" description="Basic and acidic residues" evidence="8">
    <location>
        <begin position="86"/>
        <end position="98"/>
    </location>
</feature>
<gene>
    <name evidence="10" type="ORF">GFSPODELE1_LOCUS5608</name>
</gene>
<keyword evidence="3" id="KW-0479">Metal-binding</keyword>
<comment type="cofactor">
    <cofactor evidence="1">
        <name>Zn(2+)</name>
        <dbReference type="ChEBI" id="CHEBI:29105"/>
    </cofactor>
</comment>
<dbReference type="InterPro" id="IPR013022">
    <property type="entry name" value="Xyl_isomerase-like_TIM-brl"/>
</dbReference>
<evidence type="ECO:0000256" key="4">
    <source>
        <dbReference type="ARBA" id="ARBA00022763"/>
    </source>
</evidence>
<dbReference type="InterPro" id="IPR001719">
    <property type="entry name" value="AP_endonuc_2"/>
</dbReference>
<dbReference type="PROSITE" id="PS00731">
    <property type="entry name" value="AP_NUCLEASE_F2_3"/>
    <property type="match status" value="1"/>
</dbReference>
<evidence type="ECO:0000256" key="3">
    <source>
        <dbReference type="ARBA" id="ARBA00022723"/>
    </source>
</evidence>
<feature type="domain" description="Xylose isomerase-like TIM barrel" evidence="9">
    <location>
        <begin position="140"/>
        <end position="401"/>
    </location>
</feature>
<protein>
    <recommendedName>
        <fullName evidence="9">Xylose isomerase-like TIM barrel domain-containing protein</fullName>
    </recommendedName>
</protein>
<comment type="similarity">
    <text evidence="2">Belongs to the AP endonuclease 2 family.</text>
</comment>
<evidence type="ECO:0000313" key="11">
    <source>
        <dbReference type="Proteomes" id="UP001497453"/>
    </source>
</evidence>
<dbReference type="InterPro" id="IPR018246">
    <property type="entry name" value="AP_endonuc_F2_Zn_BS"/>
</dbReference>
<proteinExistence type="inferred from homology"/>
<evidence type="ECO:0000256" key="7">
    <source>
        <dbReference type="ARBA" id="ARBA00023204"/>
    </source>
</evidence>
<keyword evidence="6" id="KW-0862">Zinc</keyword>
<dbReference type="SMART" id="SM00518">
    <property type="entry name" value="AP2Ec"/>
    <property type="match status" value="1"/>
</dbReference>
<sequence length="485" mass="53283">MLRYSSLFASLYYKGCPITMAAEVGRRRSLRISTAGAAVQASTNRQPEPKVTPSSRRRQSTAVQSSKRAPKRTRQSHSSSAANAAEEQHAEPEPSELPKKKRKKAEVVYTLDDFLPRPISDWKIGPHVSAAGGIENTVINAAALGATAFALFLKSQRKWTAPPFKPESISLFKDRLREFGYSPDHILPHGSYLVNLGNPDEEKRQKSYECFLDELQRCEELGLKLYNFHPGSTVGKAEIEESLTYIAECINKAHEATSSVIIVIENMAGAGNVVGGAFSEIGGIINQVEDKSRIGVCLDTCHTFAAGYDIRTKEGWNAMLDEFDHEVGLKYLRAMHMNDSKADLGSKKDRHENIGLGYLSLSTFAHIVVDPRTKNIPLILETPAFDNPGPNVSDGMDVWKKEVDILNRLSNCQDAEDDADAEKLDEWTEEIQEVVNEASAKKNARGGKVGSKAVGKKKTSQGGSKKGKKNVVEEEESSSSLSDVD</sequence>
<evidence type="ECO:0000256" key="1">
    <source>
        <dbReference type="ARBA" id="ARBA00001947"/>
    </source>
</evidence>
<organism evidence="10 11">
    <name type="scientific">Somion occarium</name>
    <dbReference type="NCBI Taxonomy" id="3059160"/>
    <lineage>
        <taxon>Eukaryota</taxon>
        <taxon>Fungi</taxon>
        <taxon>Dikarya</taxon>
        <taxon>Basidiomycota</taxon>
        <taxon>Agaricomycotina</taxon>
        <taxon>Agaricomycetes</taxon>
        <taxon>Polyporales</taxon>
        <taxon>Cerrenaceae</taxon>
        <taxon>Somion</taxon>
    </lineage>
</organism>
<dbReference type="Pfam" id="PF01261">
    <property type="entry name" value="AP_endonuc_2"/>
    <property type="match status" value="1"/>
</dbReference>